<dbReference type="AlphaFoldDB" id="A0A238BIX5"/>
<keyword evidence="2" id="KW-1185">Reference proteome</keyword>
<evidence type="ECO:0000313" key="1">
    <source>
        <dbReference type="EMBL" id="OZC05409.1"/>
    </source>
</evidence>
<reference evidence="1 2" key="1">
    <citation type="submission" date="2015-12" db="EMBL/GenBank/DDBJ databases">
        <title>Draft genome of the nematode, Onchocerca flexuosa.</title>
        <authorList>
            <person name="Mitreva M."/>
        </authorList>
    </citation>
    <scope>NUCLEOTIDE SEQUENCE [LARGE SCALE GENOMIC DNA]</scope>
    <source>
        <strain evidence="1">Red Deer</strain>
    </source>
</reference>
<evidence type="ECO:0000313" key="2">
    <source>
        <dbReference type="Proteomes" id="UP000242913"/>
    </source>
</evidence>
<gene>
    <name evidence="1" type="ORF">X798_07618</name>
</gene>
<organism evidence="1 2">
    <name type="scientific">Onchocerca flexuosa</name>
    <dbReference type="NCBI Taxonomy" id="387005"/>
    <lineage>
        <taxon>Eukaryota</taxon>
        <taxon>Metazoa</taxon>
        <taxon>Ecdysozoa</taxon>
        <taxon>Nematoda</taxon>
        <taxon>Chromadorea</taxon>
        <taxon>Rhabditida</taxon>
        <taxon>Spirurina</taxon>
        <taxon>Spiruromorpha</taxon>
        <taxon>Filarioidea</taxon>
        <taxon>Onchocercidae</taxon>
        <taxon>Onchocerca</taxon>
    </lineage>
</organism>
<dbReference type="Proteomes" id="UP000242913">
    <property type="component" value="Unassembled WGS sequence"/>
</dbReference>
<name>A0A238BIX5_9BILA</name>
<dbReference type="EMBL" id="KZ271250">
    <property type="protein sequence ID" value="OZC05409.1"/>
    <property type="molecule type" value="Genomic_DNA"/>
</dbReference>
<protein>
    <submittedName>
        <fullName evidence="1">Uncharacterized protein</fullName>
    </submittedName>
</protein>
<accession>A0A238BIX5</accession>
<proteinExistence type="predicted"/>
<sequence>MKCSSTSRKDIKNLKQMQFAQYQLAQIFPVERFWKNCAKKKNARTKISSLSYISDCFYKLMELIKR</sequence>